<gene>
    <name evidence="2" type="ORF">DCS_03230</name>
</gene>
<dbReference type="InterPro" id="IPR029062">
    <property type="entry name" value="Class_I_gatase-like"/>
</dbReference>
<protein>
    <submittedName>
        <fullName evidence="2">ThiJ/PfpI family protein</fullName>
    </submittedName>
</protein>
<name>A0A151GYB8_DRECN</name>
<dbReference type="PANTHER" id="PTHR43130:SF15">
    <property type="entry name" value="THIJ_PFPI FAMILY PROTEIN (AFU_ORTHOLOGUE AFUA_5G14240)"/>
    <property type="match status" value="1"/>
</dbReference>
<dbReference type="STRING" id="98403.A0A151GYB8"/>
<dbReference type="AlphaFoldDB" id="A0A151GYB8"/>
<dbReference type="SUPFAM" id="SSF52317">
    <property type="entry name" value="Class I glutamine amidotransferase-like"/>
    <property type="match status" value="1"/>
</dbReference>
<evidence type="ECO:0000313" key="3">
    <source>
        <dbReference type="Proteomes" id="UP000076580"/>
    </source>
</evidence>
<dbReference type="Pfam" id="PF01965">
    <property type="entry name" value="DJ-1_PfpI"/>
    <property type="match status" value="1"/>
</dbReference>
<comment type="caution">
    <text evidence="2">The sequence shown here is derived from an EMBL/GenBank/DDBJ whole genome shotgun (WGS) entry which is preliminary data.</text>
</comment>
<feature type="domain" description="DJ-1/PfpI" evidence="1">
    <location>
        <begin position="130"/>
        <end position="301"/>
    </location>
</feature>
<organism evidence="2 3">
    <name type="scientific">Drechmeria coniospora</name>
    <name type="common">Nematophagous fungus</name>
    <name type="synonym">Meria coniospora</name>
    <dbReference type="NCBI Taxonomy" id="98403"/>
    <lineage>
        <taxon>Eukaryota</taxon>
        <taxon>Fungi</taxon>
        <taxon>Dikarya</taxon>
        <taxon>Ascomycota</taxon>
        <taxon>Pezizomycotina</taxon>
        <taxon>Sordariomycetes</taxon>
        <taxon>Hypocreomycetidae</taxon>
        <taxon>Hypocreales</taxon>
        <taxon>Ophiocordycipitaceae</taxon>
        <taxon>Drechmeria</taxon>
    </lineage>
</organism>
<proteinExistence type="predicted"/>
<dbReference type="Gene3D" id="3.40.50.880">
    <property type="match status" value="1"/>
</dbReference>
<dbReference type="RefSeq" id="XP_040661437.1">
    <property type="nucleotide sequence ID" value="XM_040800554.1"/>
</dbReference>
<dbReference type="CDD" id="cd03139">
    <property type="entry name" value="GATase1_PfpI_2"/>
    <property type="match status" value="1"/>
</dbReference>
<accession>A0A151GYB8</accession>
<dbReference type="GeneID" id="63715873"/>
<evidence type="ECO:0000259" key="1">
    <source>
        <dbReference type="Pfam" id="PF01965"/>
    </source>
</evidence>
<dbReference type="InterPro" id="IPR052158">
    <property type="entry name" value="INH-QAR"/>
</dbReference>
<evidence type="ECO:0000313" key="2">
    <source>
        <dbReference type="EMBL" id="KYK62085.1"/>
    </source>
</evidence>
<reference evidence="2 3" key="1">
    <citation type="journal article" date="2016" name="Sci. Rep.">
        <title>Insights into Adaptations to a Near-Obligate Nematode Endoparasitic Lifestyle from the Finished Genome of Drechmeria coniospora.</title>
        <authorList>
            <person name="Zhang L."/>
            <person name="Zhou Z."/>
            <person name="Guo Q."/>
            <person name="Fokkens L."/>
            <person name="Miskei M."/>
            <person name="Pocsi I."/>
            <person name="Zhang W."/>
            <person name="Chen M."/>
            <person name="Wang L."/>
            <person name="Sun Y."/>
            <person name="Donzelli B.G."/>
            <person name="Gibson D.M."/>
            <person name="Nelson D.R."/>
            <person name="Luo J.G."/>
            <person name="Rep M."/>
            <person name="Liu H."/>
            <person name="Yang S."/>
            <person name="Wang J."/>
            <person name="Krasnoff S.B."/>
            <person name="Xu Y."/>
            <person name="Molnar I."/>
            <person name="Lin M."/>
        </authorList>
    </citation>
    <scope>NUCLEOTIDE SEQUENCE [LARGE SCALE GENOMIC DNA]</scope>
    <source>
        <strain evidence="2 3">ARSEF 6962</strain>
    </source>
</reference>
<dbReference type="Proteomes" id="UP000076580">
    <property type="component" value="Chromosome 01"/>
</dbReference>
<dbReference type="EMBL" id="LAYC01000001">
    <property type="protein sequence ID" value="KYK62085.1"/>
    <property type="molecule type" value="Genomic_DNA"/>
</dbReference>
<dbReference type="InParanoid" id="A0A151GYB8"/>
<dbReference type="PANTHER" id="PTHR43130">
    <property type="entry name" value="ARAC-FAMILY TRANSCRIPTIONAL REGULATOR"/>
    <property type="match status" value="1"/>
</dbReference>
<dbReference type="InterPro" id="IPR002818">
    <property type="entry name" value="DJ-1/PfpI"/>
</dbReference>
<sequence length="337" mass="36234">MGSWQMPGVGKRHIGLETWTHVGIPPASSRAPANVWTTPLEHEHRDPFAEQGVHRQSNGANFSLMSHSCLALAFPLALALAVVPLAFVPSSTAPTSPSLAAAITTSTASMLAPASPTAEAKPPAPPTHYAVLLFDGFQALDVFGPLDVLNMLSRDHGLRLSIVAARAGSVSTRTASMTQRIGQDVTATHTLATAPRDIEVLLIPGGMGTRLEDLRRPEVAFIRSVFPRLRFLLTVCTGSSLAARAGVLDGREATTNKRAFDRIRAQSPRVHWVRQARWVRDGNVWTSSGISAGIDMMYAFVGAHYGEDVAAAIAWDAEYTRNLDPSDDPFSEPRAML</sequence>
<keyword evidence="3" id="KW-1185">Reference proteome</keyword>